<dbReference type="PANTHER" id="PTHR10720:SF0">
    <property type="entry name" value="HEME OXYGENASE"/>
    <property type="match status" value="1"/>
</dbReference>
<dbReference type="Pfam" id="PF01126">
    <property type="entry name" value="Heme_oxygenase"/>
    <property type="match status" value="1"/>
</dbReference>
<name>A0A7U2FJC2_PHANO</name>
<gene>
    <name evidence="4" type="ORF">JI435_103810</name>
</gene>
<dbReference type="InterPro" id="IPR002051">
    <property type="entry name" value="Haem_Oase"/>
</dbReference>
<dbReference type="GO" id="GO:0006788">
    <property type="term" value="P:heme oxidation"/>
    <property type="evidence" value="ECO:0007669"/>
    <property type="project" value="InterPro"/>
</dbReference>
<accession>A0A7U2FJC2</accession>
<dbReference type="OrthoDB" id="652091at2759"/>
<dbReference type="VEuPathDB" id="FungiDB:JI435_103810"/>
<dbReference type="InterPro" id="IPR016084">
    <property type="entry name" value="Haem_Oase-like_multi-hlx"/>
</dbReference>
<evidence type="ECO:0000256" key="3">
    <source>
        <dbReference type="ARBA" id="ARBA00023004"/>
    </source>
</evidence>
<dbReference type="EMBL" id="CP069039">
    <property type="protein sequence ID" value="QRD04405.1"/>
    <property type="molecule type" value="Genomic_DNA"/>
</dbReference>
<evidence type="ECO:0000256" key="1">
    <source>
        <dbReference type="ARBA" id="ARBA00022617"/>
    </source>
</evidence>
<keyword evidence="5" id="KW-1185">Reference proteome</keyword>
<evidence type="ECO:0000313" key="4">
    <source>
        <dbReference type="EMBL" id="QRD04405.1"/>
    </source>
</evidence>
<organism evidence="4 5">
    <name type="scientific">Phaeosphaeria nodorum (strain SN15 / ATCC MYA-4574 / FGSC 10173)</name>
    <name type="common">Glume blotch fungus</name>
    <name type="synonym">Parastagonospora nodorum</name>
    <dbReference type="NCBI Taxonomy" id="321614"/>
    <lineage>
        <taxon>Eukaryota</taxon>
        <taxon>Fungi</taxon>
        <taxon>Dikarya</taxon>
        <taxon>Ascomycota</taxon>
        <taxon>Pezizomycotina</taxon>
        <taxon>Dothideomycetes</taxon>
        <taxon>Pleosporomycetidae</taxon>
        <taxon>Pleosporales</taxon>
        <taxon>Pleosporineae</taxon>
        <taxon>Phaeosphaeriaceae</taxon>
        <taxon>Parastagonospora</taxon>
    </lineage>
</organism>
<dbReference type="GO" id="GO:0046872">
    <property type="term" value="F:metal ion binding"/>
    <property type="evidence" value="ECO:0007669"/>
    <property type="project" value="UniProtKB-KW"/>
</dbReference>
<dbReference type="CDD" id="cd19165">
    <property type="entry name" value="HemeO"/>
    <property type="match status" value="1"/>
</dbReference>
<evidence type="ECO:0000256" key="2">
    <source>
        <dbReference type="ARBA" id="ARBA00022723"/>
    </source>
</evidence>
<dbReference type="SUPFAM" id="SSF48613">
    <property type="entry name" value="Heme oxygenase-like"/>
    <property type="match status" value="1"/>
</dbReference>
<keyword evidence="1" id="KW-0349">Heme</keyword>
<proteinExistence type="predicted"/>
<dbReference type="InterPro" id="IPR016053">
    <property type="entry name" value="Haem_Oase-like"/>
</dbReference>
<protein>
    <recommendedName>
        <fullName evidence="6">Heme oxygenase-like protein</fullName>
    </recommendedName>
</protein>
<reference evidence="5" key="1">
    <citation type="journal article" date="2021" name="BMC Genomics">
        <title>Chromosome-level genome assembly and manually-curated proteome of model necrotroph Parastagonospora nodorum Sn15 reveals a genome-wide trove of candidate effector homologs, and redundancy of virulence-related functions within an accessory chromosome.</title>
        <authorList>
            <person name="Bertazzoni S."/>
            <person name="Jones D.A.B."/>
            <person name="Phan H.T."/>
            <person name="Tan K.-C."/>
            <person name="Hane J.K."/>
        </authorList>
    </citation>
    <scope>NUCLEOTIDE SEQUENCE [LARGE SCALE GENOMIC DNA]</scope>
    <source>
        <strain evidence="5">SN15 / ATCC MYA-4574 / FGSC 10173)</strain>
    </source>
</reference>
<dbReference type="GO" id="GO:0004392">
    <property type="term" value="F:heme oxygenase (decyclizing) activity"/>
    <property type="evidence" value="ECO:0007669"/>
    <property type="project" value="InterPro"/>
</dbReference>
<dbReference type="Gene3D" id="1.20.910.10">
    <property type="entry name" value="Heme oxygenase-like"/>
    <property type="match status" value="1"/>
</dbReference>
<keyword evidence="2" id="KW-0479">Metal-binding</keyword>
<dbReference type="RefSeq" id="XP_001800654.1">
    <property type="nucleotide sequence ID" value="XM_001800602.1"/>
</dbReference>
<dbReference type="AlphaFoldDB" id="A0A7U2FJC2"/>
<evidence type="ECO:0008006" key="6">
    <source>
        <dbReference type="Google" id="ProtNLM"/>
    </source>
</evidence>
<dbReference type="KEGG" id="pno:SNOG_10381"/>
<dbReference type="PANTHER" id="PTHR10720">
    <property type="entry name" value="HEME OXYGENASE"/>
    <property type="match status" value="1"/>
</dbReference>
<evidence type="ECO:0000313" key="5">
    <source>
        <dbReference type="Proteomes" id="UP000663193"/>
    </source>
</evidence>
<keyword evidence="3" id="KW-0408">Iron</keyword>
<dbReference type="Proteomes" id="UP000663193">
    <property type="component" value="Chromosome 17"/>
</dbReference>
<sequence>MLERGQGTAPEEEKVMDQPPVPLSTEINIATRNLHTTLNRLITSRLPLALPPHASDPTLYTTGLLHFAHIFLTFESLWADLLRDHSPQPPANDPSLASPPSSPLLSYLLVNPYDSPSLFTSTLGAPTPPSPQILALLQTVRPRGLMRSARVKRDLEHLMDLHPTDLEVVLAQYPGDKVADFCTHIRKAVHEKPWTLISYAWCFYMAVFSGGRWIRAELLKAGPDFWQASKEDDKSTIFQLPERVLSLWHFPGQFDGEDIKMEFKAQLAAAEALFTPDQRVDIIEEAKNIFRLCASLVQELDDMVATGTAPVIDRVGGSKVAAEEQSVPHRAAKTSTHAVDSSTPNDRVMRFVRKPQVTGTLVALACFACVALVRSQ</sequence>